<dbReference type="GO" id="GO:0005737">
    <property type="term" value="C:cytoplasm"/>
    <property type="evidence" value="ECO:0007669"/>
    <property type="project" value="UniProtKB-SubCell"/>
</dbReference>
<dbReference type="GO" id="GO:0006281">
    <property type="term" value="P:DNA repair"/>
    <property type="evidence" value="ECO:0007669"/>
    <property type="project" value="UniProtKB-UniRule"/>
</dbReference>
<keyword evidence="4 6" id="KW-0233">DNA recombination</keyword>
<dbReference type="Pfam" id="PF14520">
    <property type="entry name" value="HHH_5"/>
    <property type="match status" value="1"/>
</dbReference>
<comment type="domain">
    <text evidence="6">Has three domains with a flexible linker between the domains II and III and assumes an 'L' shape. Domain III is highly mobile and contacts RuvB.</text>
</comment>
<evidence type="ECO:0000256" key="6">
    <source>
        <dbReference type="HAMAP-Rule" id="MF_00031"/>
    </source>
</evidence>
<keyword evidence="5 6" id="KW-0234">DNA repair</keyword>
<dbReference type="InterPro" id="IPR012340">
    <property type="entry name" value="NA-bd_OB-fold"/>
</dbReference>
<evidence type="ECO:0000256" key="4">
    <source>
        <dbReference type="ARBA" id="ARBA00023172"/>
    </source>
</evidence>
<comment type="similarity">
    <text evidence="6">Belongs to the RuvA family.</text>
</comment>
<evidence type="ECO:0000313" key="9">
    <source>
        <dbReference type="EMBL" id="KAA6301894.1"/>
    </source>
</evidence>
<comment type="caution">
    <text evidence="9">The sequence shown here is derived from an EMBL/GenBank/DDBJ whole genome shotgun (WGS) entry which is preliminary data.</text>
</comment>
<dbReference type="Gene3D" id="1.10.150.20">
    <property type="entry name" value="5' to 3' exonuclease, C-terminal subdomain"/>
    <property type="match status" value="1"/>
</dbReference>
<dbReference type="EMBL" id="SNRX01000012">
    <property type="protein sequence ID" value="KAA6301894.1"/>
    <property type="molecule type" value="Genomic_DNA"/>
</dbReference>
<organism evidence="9 10">
    <name type="scientific">Candidatus Ordinivivax streblomastigis</name>
    <dbReference type="NCBI Taxonomy" id="2540710"/>
    <lineage>
        <taxon>Bacteria</taxon>
        <taxon>Pseudomonadati</taxon>
        <taxon>Bacteroidota</taxon>
        <taxon>Bacteroidia</taxon>
        <taxon>Bacteroidales</taxon>
        <taxon>Candidatus Ordinivivax</taxon>
    </lineage>
</organism>
<keyword evidence="3 6" id="KW-0238">DNA-binding</keyword>
<dbReference type="InterPro" id="IPR011114">
    <property type="entry name" value="RuvA_C"/>
</dbReference>
<evidence type="ECO:0000256" key="1">
    <source>
        <dbReference type="ARBA" id="ARBA00022490"/>
    </source>
</evidence>
<accession>A0A5M8P0G6</accession>
<dbReference type="Pfam" id="PF07499">
    <property type="entry name" value="RuvA_C"/>
    <property type="match status" value="1"/>
</dbReference>
<sequence length="195" mass="20850">MLDYLKGEIAELTPTSVVIEVGGLGYTASISLNTYSALTSSKDCKLYVYEAIREDAHQLFGFIEKRERELFLHLISVSGVGANTARMMLSSLAVYELEGIISSGNSSALKTVKGIGSKTAERIIIDLKDKVKPGVSSSAESLATVVQSETAQEAVSALVMLGFNQPASQKVVGKLVKDNPDLIVEQIIKGALKLL</sequence>
<keyword evidence="2 6" id="KW-0227">DNA damage</keyword>
<proteinExistence type="inferred from homology"/>
<dbReference type="AlphaFoldDB" id="A0A5M8P0G6"/>
<comment type="function">
    <text evidence="6">The RuvA-RuvB-RuvC complex processes Holliday junction (HJ) DNA during genetic recombination and DNA repair, while the RuvA-RuvB complex plays an important role in the rescue of blocked DNA replication forks via replication fork reversal (RFR). RuvA specifically binds to HJ cruciform DNA, conferring on it an open structure. The RuvB hexamer acts as an ATP-dependent pump, pulling dsDNA into and through the RuvAB complex. HJ branch migration allows RuvC to scan DNA until it finds its consensus sequence, where it cleaves and resolves the cruciform DNA.</text>
</comment>
<dbReference type="GO" id="GO:0006310">
    <property type="term" value="P:DNA recombination"/>
    <property type="evidence" value="ECO:0007669"/>
    <property type="project" value="UniProtKB-UniRule"/>
</dbReference>
<keyword evidence="9" id="KW-0067">ATP-binding</keyword>
<dbReference type="SUPFAM" id="SSF47781">
    <property type="entry name" value="RuvA domain 2-like"/>
    <property type="match status" value="1"/>
</dbReference>
<dbReference type="Proteomes" id="UP000324575">
    <property type="component" value="Unassembled WGS sequence"/>
</dbReference>
<comment type="caution">
    <text evidence="6">Lacks conserved residue(s) required for the propagation of feature annotation.</text>
</comment>
<dbReference type="Gene3D" id="1.10.8.10">
    <property type="entry name" value="DNA helicase RuvA subunit, C-terminal domain"/>
    <property type="match status" value="1"/>
</dbReference>
<gene>
    <name evidence="6" type="primary">ruvA</name>
    <name evidence="9" type="ORF">EZS26_001897</name>
</gene>
<feature type="domain" description="DNA helicase Holliday junction RuvA type" evidence="7">
    <location>
        <begin position="1"/>
        <end position="61"/>
    </location>
</feature>
<evidence type="ECO:0000259" key="7">
    <source>
        <dbReference type="Pfam" id="PF01330"/>
    </source>
</evidence>
<dbReference type="CDD" id="cd14332">
    <property type="entry name" value="UBA_RuvA_C"/>
    <property type="match status" value="1"/>
</dbReference>
<dbReference type="GO" id="GO:0009379">
    <property type="term" value="C:Holliday junction helicase complex"/>
    <property type="evidence" value="ECO:0007669"/>
    <property type="project" value="InterPro"/>
</dbReference>
<dbReference type="InterPro" id="IPR000085">
    <property type="entry name" value="RuvA"/>
</dbReference>
<feature type="domain" description="Holliday junction DNA helicase RuvA C-terminal" evidence="8">
    <location>
        <begin position="152"/>
        <end position="195"/>
    </location>
</feature>
<dbReference type="NCBIfam" id="TIGR00084">
    <property type="entry name" value="ruvA"/>
    <property type="match status" value="1"/>
</dbReference>
<name>A0A5M8P0G6_9BACT</name>
<evidence type="ECO:0000256" key="2">
    <source>
        <dbReference type="ARBA" id="ARBA00022763"/>
    </source>
</evidence>
<reference evidence="9 10" key="1">
    <citation type="submission" date="2019-03" db="EMBL/GenBank/DDBJ databases">
        <title>Single cell metagenomics reveals metabolic interactions within the superorganism composed of flagellate Streblomastix strix and complex community of Bacteroidetes bacteria on its surface.</title>
        <authorList>
            <person name="Treitli S.C."/>
            <person name="Kolisko M."/>
            <person name="Husnik F."/>
            <person name="Keeling P."/>
            <person name="Hampl V."/>
        </authorList>
    </citation>
    <scope>NUCLEOTIDE SEQUENCE [LARGE SCALE GENOMIC DNA]</scope>
    <source>
        <strain evidence="9">St1</strain>
    </source>
</reference>
<dbReference type="GO" id="GO:0016787">
    <property type="term" value="F:hydrolase activity"/>
    <property type="evidence" value="ECO:0007669"/>
    <property type="project" value="UniProtKB-KW"/>
</dbReference>
<evidence type="ECO:0000256" key="3">
    <source>
        <dbReference type="ARBA" id="ARBA00023125"/>
    </source>
</evidence>
<protein>
    <recommendedName>
        <fullName evidence="6">Holliday junction branch migration complex subunit RuvA</fullName>
    </recommendedName>
</protein>
<dbReference type="SUPFAM" id="SSF50249">
    <property type="entry name" value="Nucleic acid-binding proteins"/>
    <property type="match status" value="1"/>
</dbReference>
<feature type="region of interest" description="Domain III" evidence="6">
    <location>
        <begin position="152"/>
        <end position="195"/>
    </location>
</feature>
<dbReference type="GO" id="GO:0005524">
    <property type="term" value="F:ATP binding"/>
    <property type="evidence" value="ECO:0007669"/>
    <property type="project" value="InterPro"/>
</dbReference>
<dbReference type="SUPFAM" id="SSF46929">
    <property type="entry name" value="DNA helicase RuvA subunit, C-terminal domain"/>
    <property type="match status" value="1"/>
</dbReference>
<dbReference type="HAMAP" id="MF_00031">
    <property type="entry name" value="DNA_HJ_migration_RuvA"/>
    <property type="match status" value="1"/>
</dbReference>
<dbReference type="GO" id="GO:0000400">
    <property type="term" value="F:four-way junction DNA binding"/>
    <property type="evidence" value="ECO:0007669"/>
    <property type="project" value="UniProtKB-UniRule"/>
</dbReference>
<keyword evidence="9" id="KW-0347">Helicase</keyword>
<dbReference type="GO" id="GO:0009378">
    <property type="term" value="F:four-way junction helicase activity"/>
    <property type="evidence" value="ECO:0007669"/>
    <property type="project" value="InterPro"/>
</dbReference>
<dbReference type="InterPro" id="IPR013849">
    <property type="entry name" value="DNA_helicase_Holl-junc_RuvA_I"/>
</dbReference>
<evidence type="ECO:0000256" key="5">
    <source>
        <dbReference type="ARBA" id="ARBA00023204"/>
    </source>
</evidence>
<keyword evidence="1 6" id="KW-0963">Cytoplasm</keyword>
<keyword evidence="9" id="KW-0378">Hydrolase</keyword>
<dbReference type="Pfam" id="PF01330">
    <property type="entry name" value="RuvA_N"/>
    <property type="match status" value="1"/>
</dbReference>
<comment type="subcellular location">
    <subcellularLocation>
        <location evidence="6">Cytoplasm</location>
    </subcellularLocation>
</comment>
<comment type="subunit">
    <text evidence="6">Homotetramer. Forms an RuvA(8)-RuvB(12)-Holliday junction (HJ) complex. HJ DNA is sandwiched between 2 RuvA tetramers; dsDNA enters through RuvA and exits via RuvB. An RuvB hexamer assembles on each DNA strand where it exits the tetramer. Each RuvB hexamer is contacted by two RuvA subunits (via domain III) on 2 adjacent RuvB subunits; this complex drives branch migration. In the full resolvosome a probable DNA-RuvA(4)-RuvB(12)-RuvC(2) complex forms which resolves the HJ.</text>
</comment>
<dbReference type="Gene3D" id="2.40.50.140">
    <property type="entry name" value="Nucleic acid-binding proteins"/>
    <property type="match status" value="1"/>
</dbReference>
<dbReference type="InterPro" id="IPR010994">
    <property type="entry name" value="RuvA_2-like"/>
</dbReference>
<evidence type="ECO:0000313" key="10">
    <source>
        <dbReference type="Proteomes" id="UP000324575"/>
    </source>
</evidence>
<dbReference type="InterPro" id="IPR036267">
    <property type="entry name" value="RuvA_C_sf"/>
</dbReference>
<keyword evidence="9" id="KW-0547">Nucleotide-binding</keyword>
<dbReference type="GO" id="GO:0048476">
    <property type="term" value="C:Holliday junction resolvase complex"/>
    <property type="evidence" value="ECO:0007669"/>
    <property type="project" value="UniProtKB-UniRule"/>
</dbReference>
<evidence type="ECO:0000259" key="8">
    <source>
        <dbReference type="Pfam" id="PF07499"/>
    </source>
</evidence>